<feature type="domain" description="MRH" evidence="8">
    <location>
        <begin position="427"/>
        <end position="534"/>
    </location>
</feature>
<gene>
    <name evidence="9" type="ORF">PHLGIDRAFT_85955</name>
</gene>
<feature type="coiled-coil region" evidence="5">
    <location>
        <begin position="150"/>
        <end position="201"/>
    </location>
</feature>
<dbReference type="PROSITE" id="PS51914">
    <property type="entry name" value="MRH"/>
    <property type="match status" value="1"/>
</dbReference>
<dbReference type="AlphaFoldDB" id="A0A0C3SB79"/>
<dbReference type="InterPro" id="IPR039794">
    <property type="entry name" value="Gtb1-like"/>
</dbReference>
<dbReference type="Pfam" id="PF13015">
    <property type="entry name" value="PRKCSH_1"/>
    <property type="match status" value="1"/>
</dbReference>
<dbReference type="InterPro" id="IPR036607">
    <property type="entry name" value="PRKCSH"/>
</dbReference>
<dbReference type="STRING" id="745531.A0A0C3SB79"/>
<dbReference type="PANTHER" id="PTHR12630">
    <property type="entry name" value="N-LINKED OLIGOSACCHARIDE PROCESSING"/>
    <property type="match status" value="1"/>
</dbReference>
<sequence>MLPWILLALPVAALAATDNVHGVPPHLRAKYTPLSKGADPTWRCLDGSKEIAWSAVNDDYCDCSDGSDEPGTGACPNTTFYCANEGHIGASVPSSRVNDGLCEPECCDGSDERPGVCKNKCKEIGEVHRAKVAAETKLRKTGSKIRSTYLAFAQKEKKRLEETIASSEKAVSSKQEEVDRLKDLVERAESISQEALEYKKQSLLYQTLMEHHFALKSLQREHQKHLEREKELGDILNSLRSGYNPNYQDMAVLEAVRGWEYLAGLPHINDVKKDDEATPEELGSDEAAEEEEEEDPNMWTPEQLENSLGKLLNTDYESLLLEHDKHIGAPAEESLLFDLSAYIPDVLLPQYETVRDSLLTWLKTIGILKASSNAETADNSRAKQALSDAEKALRSVADEKASSEEELSRLFDPAWFGTDGQFKKLQGTCLEKEVGDYTYEVCLFGEAKQKPNKGGSTFSLGHFASWNDAEGISPGSPEYYGKQHYTRGTKCWNGPMRSVQLVWTCGTENAITAVQELEKCEYEFTGTSPALCLPPDGPENGRKDEL</sequence>
<dbReference type="HOGENOM" id="CLU_016834_2_0_1"/>
<evidence type="ECO:0000256" key="1">
    <source>
        <dbReference type="ARBA" id="ARBA00022387"/>
    </source>
</evidence>
<feature type="compositionally biased region" description="Acidic residues" evidence="6">
    <location>
        <begin position="277"/>
        <end position="296"/>
    </location>
</feature>
<evidence type="ECO:0000256" key="3">
    <source>
        <dbReference type="ARBA" id="ARBA00022824"/>
    </source>
</evidence>
<feature type="signal peptide" evidence="7">
    <location>
        <begin position="1"/>
        <end position="22"/>
    </location>
</feature>
<feature type="region of interest" description="Disordered" evidence="6">
    <location>
        <begin position="271"/>
        <end position="300"/>
    </location>
</feature>
<reference evidence="9 10" key="1">
    <citation type="journal article" date="2014" name="PLoS Genet.">
        <title>Analysis of the Phlebiopsis gigantea genome, transcriptome and secretome provides insight into its pioneer colonization strategies of wood.</title>
        <authorList>
            <person name="Hori C."/>
            <person name="Ishida T."/>
            <person name="Igarashi K."/>
            <person name="Samejima M."/>
            <person name="Suzuki H."/>
            <person name="Master E."/>
            <person name="Ferreira P."/>
            <person name="Ruiz-Duenas F.J."/>
            <person name="Held B."/>
            <person name="Canessa P."/>
            <person name="Larrondo L.F."/>
            <person name="Schmoll M."/>
            <person name="Druzhinina I.S."/>
            <person name="Kubicek C.P."/>
            <person name="Gaskell J.A."/>
            <person name="Kersten P."/>
            <person name="St John F."/>
            <person name="Glasner J."/>
            <person name="Sabat G."/>
            <person name="Splinter BonDurant S."/>
            <person name="Syed K."/>
            <person name="Yadav J."/>
            <person name="Mgbeahuruike A.C."/>
            <person name="Kovalchuk A."/>
            <person name="Asiegbu F.O."/>
            <person name="Lackner G."/>
            <person name="Hoffmeister D."/>
            <person name="Rencoret J."/>
            <person name="Gutierrez A."/>
            <person name="Sun H."/>
            <person name="Lindquist E."/>
            <person name="Barry K."/>
            <person name="Riley R."/>
            <person name="Grigoriev I.V."/>
            <person name="Henrissat B."/>
            <person name="Kues U."/>
            <person name="Berka R.M."/>
            <person name="Martinez A.T."/>
            <person name="Covert S.F."/>
            <person name="Blanchette R.A."/>
            <person name="Cullen D."/>
        </authorList>
    </citation>
    <scope>NUCLEOTIDE SEQUENCE [LARGE SCALE GENOMIC DNA]</scope>
    <source>
        <strain evidence="9 10">11061_1 CR5-6</strain>
    </source>
</reference>
<dbReference type="GO" id="GO:0006491">
    <property type="term" value="P:N-glycan processing"/>
    <property type="evidence" value="ECO:0007669"/>
    <property type="project" value="TreeGrafter"/>
</dbReference>
<evidence type="ECO:0000256" key="7">
    <source>
        <dbReference type="SAM" id="SignalP"/>
    </source>
</evidence>
<evidence type="ECO:0000256" key="2">
    <source>
        <dbReference type="ARBA" id="ARBA00022729"/>
    </source>
</evidence>
<evidence type="ECO:0000259" key="8">
    <source>
        <dbReference type="PROSITE" id="PS51914"/>
    </source>
</evidence>
<evidence type="ECO:0000256" key="4">
    <source>
        <dbReference type="ARBA" id="ARBA00023157"/>
    </source>
</evidence>
<feature type="coiled-coil region" evidence="5">
    <location>
        <begin position="379"/>
        <end position="406"/>
    </location>
</feature>
<name>A0A0C3SB79_PHLG1</name>
<keyword evidence="3" id="KW-0256">Endoplasmic reticulum</keyword>
<keyword evidence="4" id="KW-1015">Disulfide bond</keyword>
<proteinExistence type="predicted"/>
<dbReference type="Pfam" id="PF12999">
    <property type="entry name" value="PRKCSH-like"/>
    <property type="match status" value="1"/>
</dbReference>
<keyword evidence="5" id="KW-0175">Coiled coil</keyword>
<dbReference type="GO" id="GO:0017177">
    <property type="term" value="C:glucosidase II complex"/>
    <property type="evidence" value="ECO:0007669"/>
    <property type="project" value="TreeGrafter"/>
</dbReference>
<organism evidence="9 10">
    <name type="scientific">Phlebiopsis gigantea (strain 11061_1 CR5-6)</name>
    <name type="common">White-rot fungus</name>
    <name type="synonym">Peniophora gigantea</name>
    <dbReference type="NCBI Taxonomy" id="745531"/>
    <lineage>
        <taxon>Eukaryota</taxon>
        <taxon>Fungi</taxon>
        <taxon>Dikarya</taxon>
        <taxon>Basidiomycota</taxon>
        <taxon>Agaricomycotina</taxon>
        <taxon>Agaricomycetes</taxon>
        <taxon>Polyporales</taxon>
        <taxon>Phanerochaetaceae</taxon>
        <taxon>Phlebiopsis</taxon>
    </lineage>
</organism>
<keyword evidence="10" id="KW-1185">Reference proteome</keyword>
<feature type="chain" id="PRO_5002178317" description="Glucosidase 2 subunit beta" evidence="7">
    <location>
        <begin position="23"/>
        <end position="546"/>
    </location>
</feature>
<dbReference type="OrthoDB" id="28322at2759"/>
<dbReference type="SUPFAM" id="SSF50911">
    <property type="entry name" value="Mannose 6-phosphate receptor domain"/>
    <property type="match status" value="1"/>
</dbReference>
<evidence type="ECO:0000256" key="5">
    <source>
        <dbReference type="SAM" id="Coils"/>
    </source>
</evidence>
<dbReference type="InterPro" id="IPR028146">
    <property type="entry name" value="PRKCSH_N"/>
</dbReference>
<dbReference type="PANTHER" id="PTHR12630:SF1">
    <property type="entry name" value="GLUCOSIDASE 2 SUBUNIT BETA"/>
    <property type="match status" value="1"/>
</dbReference>
<evidence type="ECO:0000313" key="10">
    <source>
        <dbReference type="Proteomes" id="UP000053257"/>
    </source>
</evidence>
<evidence type="ECO:0000313" key="9">
    <source>
        <dbReference type="EMBL" id="KIP09812.1"/>
    </source>
</evidence>
<dbReference type="EMBL" id="KN840461">
    <property type="protein sequence ID" value="KIP09812.1"/>
    <property type="molecule type" value="Genomic_DNA"/>
</dbReference>
<evidence type="ECO:0000256" key="6">
    <source>
        <dbReference type="SAM" id="MobiDB-lite"/>
    </source>
</evidence>
<dbReference type="InterPro" id="IPR044865">
    <property type="entry name" value="MRH_dom"/>
</dbReference>
<dbReference type="InterPro" id="IPR009011">
    <property type="entry name" value="Man6P_isomerase_rcpt-bd_dom_sf"/>
</dbReference>
<dbReference type="Proteomes" id="UP000053257">
    <property type="component" value="Unassembled WGS sequence"/>
</dbReference>
<keyword evidence="2 7" id="KW-0732">Signal</keyword>
<accession>A0A0C3SB79</accession>
<protein>
    <recommendedName>
        <fullName evidence="1">Glucosidase 2 subunit beta</fullName>
    </recommendedName>
</protein>
<dbReference type="Gene3D" id="2.70.130.10">
    <property type="entry name" value="Mannose-6-phosphate receptor binding domain"/>
    <property type="match status" value="1"/>
</dbReference>